<dbReference type="STRING" id="655827.E9DS58"/>
<reference evidence="4 5" key="1">
    <citation type="journal article" date="2011" name="PLoS Genet.">
        <title>Genome sequencing and comparative transcriptomics of the model entomopathogenic fungi Metarhizium anisopliae and M. acridum.</title>
        <authorList>
            <person name="Gao Q."/>
            <person name="Jin K."/>
            <person name="Ying S.H."/>
            <person name="Zhang Y."/>
            <person name="Xiao G."/>
            <person name="Shang Y."/>
            <person name="Duan Z."/>
            <person name="Hu X."/>
            <person name="Xie X.Q."/>
            <person name="Zhou G."/>
            <person name="Peng G."/>
            <person name="Luo Z."/>
            <person name="Huang W."/>
            <person name="Wang B."/>
            <person name="Fang W."/>
            <person name="Wang S."/>
            <person name="Zhong Y."/>
            <person name="Ma L.J."/>
            <person name="St Leger R.J."/>
            <person name="Zhao G.P."/>
            <person name="Pei Y."/>
            <person name="Feng M.G."/>
            <person name="Xia Y."/>
            <person name="Wang C."/>
        </authorList>
    </citation>
    <scope>NUCLEOTIDE SEQUENCE [LARGE SCALE GENOMIC DNA]</scope>
    <source>
        <strain evidence="4 5">CQMa 102</strain>
    </source>
</reference>
<dbReference type="InterPro" id="IPR004274">
    <property type="entry name" value="FCP1_dom"/>
</dbReference>
<feature type="domain" description="FCP1 homology" evidence="3">
    <location>
        <begin position="129"/>
        <end position="299"/>
    </location>
</feature>
<dbReference type="EMBL" id="GL698471">
    <property type="protein sequence ID" value="EFY93218.1"/>
    <property type="molecule type" value="Genomic_DNA"/>
</dbReference>
<protein>
    <recommendedName>
        <fullName evidence="1">Mitochondrial import inner membrane translocase subunit TIM50</fullName>
    </recommendedName>
</protein>
<dbReference type="InterPro" id="IPR036412">
    <property type="entry name" value="HAD-like_sf"/>
</dbReference>
<proteinExistence type="inferred from homology"/>
<dbReference type="OMA" id="GGRWDQT"/>
<dbReference type="PROSITE" id="PS50969">
    <property type="entry name" value="FCP1"/>
    <property type="match status" value="1"/>
</dbReference>
<evidence type="ECO:0000256" key="2">
    <source>
        <dbReference type="SAM" id="MobiDB-lite"/>
    </source>
</evidence>
<feature type="compositionally biased region" description="Low complexity" evidence="2">
    <location>
        <begin position="103"/>
        <end position="114"/>
    </location>
</feature>
<keyword evidence="1" id="KW-0809">Transit peptide</keyword>
<evidence type="ECO:0000259" key="3">
    <source>
        <dbReference type="PROSITE" id="PS50969"/>
    </source>
</evidence>
<dbReference type="HOGENOM" id="CLU_018875_0_0_1"/>
<organism evidence="5">
    <name type="scientific">Metarhizium acridum (strain CQMa 102)</name>
    <dbReference type="NCBI Taxonomy" id="655827"/>
    <lineage>
        <taxon>Eukaryota</taxon>
        <taxon>Fungi</taxon>
        <taxon>Dikarya</taxon>
        <taxon>Ascomycota</taxon>
        <taxon>Pezizomycotina</taxon>
        <taxon>Sordariomycetes</taxon>
        <taxon>Hypocreomycetidae</taxon>
        <taxon>Hypocreales</taxon>
        <taxon>Clavicipitaceae</taxon>
        <taxon>Metarhizium</taxon>
    </lineage>
</organism>
<comment type="subcellular location">
    <subcellularLocation>
        <location evidence="1">Mitochondrion inner membrane</location>
        <topology evidence="1">Single-pass membrane protein</topology>
    </subcellularLocation>
</comment>
<dbReference type="Proteomes" id="UP000002499">
    <property type="component" value="Unassembled WGS sequence"/>
</dbReference>
<dbReference type="eggNOG" id="KOG1605">
    <property type="taxonomic scope" value="Eukaryota"/>
</dbReference>
<keyword evidence="1" id="KW-0813">Transport</keyword>
<sequence>MTKSSLKQTTLNALANSFTPASALALGKKNAAAAAEANTKKGIKRKTGKRGLQIIQPLQASVSKQKTPSPPKPPFQPQRQLTKQRKSSSSEEDAKPLNPRQPPSLSSGGIPSPSTRYLAQSLAPPTQLPQPRRILVILDLNGTLLYRPSRRRPSHFVERPHARSFLKYCLDTFHLAIWSSARPDNVNSMVAQLLAPDECARCVVVWARDRLGLSPEDYDARVQVYKRLSTVWDDPRVRASHPDAARGACWDQSNTVLVDDSREKGRSEPYNILPVPEFSGLQGESPNVLPQVHDYLNALCFQADVSRYMRENPFRLDSGYTLPEAF</sequence>
<comment type="subunit">
    <text evidence="1">Component of the TIM23 complex.</text>
</comment>
<dbReference type="SMART" id="SM00577">
    <property type="entry name" value="CPDc"/>
    <property type="match status" value="1"/>
</dbReference>
<dbReference type="SUPFAM" id="SSF56784">
    <property type="entry name" value="HAD-like"/>
    <property type="match status" value="1"/>
</dbReference>
<evidence type="ECO:0000256" key="1">
    <source>
        <dbReference type="RuleBase" id="RU365079"/>
    </source>
</evidence>
<keyword evidence="5" id="KW-1185">Reference proteome</keyword>
<dbReference type="AlphaFoldDB" id="E9DS58"/>
<dbReference type="InParanoid" id="E9DS58"/>
<accession>E9DS58</accession>
<comment type="similarity">
    <text evidence="1">Belongs to the TIM50 family.</text>
</comment>
<dbReference type="OrthoDB" id="1711508at2759"/>
<dbReference type="Gene3D" id="3.40.50.1000">
    <property type="entry name" value="HAD superfamily/HAD-like"/>
    <property type="match status" value="1"/>
</dbReference>
<keyword evidence="1" id="KW-0811">Translocation</keyword>
<dbReference type="GO" id="GO:0005744">
    <property type="term" value="C:TIM23 mitochondrial import inner membrane translocase complex"/>
    <property type="evidence" value="ECO:0007669"/>
    <property type="project" value="UniProtKB-UniRule"/>
</dbReference>
<dbReference type="InterPro" id="IPR050365">
    <property type="entry name" value="TIM50"/>
</dbReference>
<dbReference type="GO" id="GO:0015031">
    <property type="term" value="P:protein transport"/>
    <property type="evidence" value="ECO:0007669"/>
    <property type="project" value="UniProtKB-KW"/>
</dbReference>
<comment type="function">
    <text evidence="1">Essential component of the TIM23 complex, a complex that mediates the translocation of transit peptide-containing proteins across the mitochondrial inner membrane.</text>
</comment>
<keyword evidence="1" id="KW-0653">Protein transport</keyword>
<evidence type="ECO:0000313" key="4">
    <source>
        <dbReference type="EMBL" id="EFY93218.1"/>
    </source>
</evidence>
<keyword evidence="1" id="KW-0496">Mitochondrion</keyword>
<dbReference type="InterPro" id="IPR023214">
    <property type="entry name" value="HAD_sf"/>
</dbReference>
<dbReference type="Pfam" id="PF03031">
    <property type="entry name" value="NIF"/>
    <property type="match status" value="1"/>
</dbReference>
<evidence type="ECO:0000313" key="5">
    <source>
        <dbReference type="Proteomes" id="UP000002499"/>
    </source>
</evidence>
<gene>
    <name evidence="4" type="ORF">MAC_00456</name>
</gene>
<feature type="region of interest" description="Disordered" evidence="2">
    <location>
        <begin position="37"/>
        <end position="125"/>
    </location>
</feature>
<dbReference type="PANTHER" id="PTHR12210">
    <property type="entry name" value="DULLARD PROTEIN PHOSPHATASE"/>
    <property type="match status" value="1"/>
</dbReference>
<name>E9DS58_METAQ</name>